<keyword evidence="5" id="KW-0413">Isomerase</keyword>
<dbReference type="SUPFAM" id="SSF55331">
    <property type="entry name" value="Tautomerase/MIF"/>
    <property type="match status" value="1"/>
</dbReference>
<evidence type="ECO:0000313" key="13">
    <source>
        <dbReference type="EMBL" id="KAA6394577.1"/>
    </source>
</evidence>
<evidence type="ECO:0000313" key="14">
    <source>
        <dbReference type="Proteomes" id="UP000324800"/>
    </source>
</evidence>
<dbReference type="GO" id="GO:0005615">
    <property type="term" value="C:extracellular space"/>
    <property type="evidence" value="ECO:0007669"/>
    <property type="project" value="UniProtKB-KW"/>
</dbReference>
<dbReference type="GO" id="GO:0050178">
    <property type="term" value="F:phenylpyruvate tautomerase activity"/>
    <property type="evidence" value="ECO:0007669"/>
    <property type="project" value="UniProtKB-EC"/>
</dbReference>
<comment type="subcellular location">
    <subcellularLocation>
        <location evidence="1">Secreted</location>
    </subcellularLocation>
</comment>
<dbReference type="GO" id="GO:0005125">
    <property type="term" value="F:cytokine activity"/>
    <property type="evidence" value="ECO:0007669"/>
    <property type="project" value="UniProtKB-KW"/>
</dbReference>
<comment type="similarity">
    <text evidence="2">Belongs to the MIF family.</text>
</comment>
<evidence type="ECO:0000256" key="1">
    <source>
        <dbReference type="ARBA" id="ARBA00004613"/>
    </source>
</evidence>
<dbReference type="GO" id="GO:0004167">
    <property type="term" value="F:dopachrome isomerase activity"/>
    <property type="evidence" value="ECO:0007669"/>
    <property type="project" value="UniProtKB-EC"/>
</dbReference>
<evidence type="ECO:0000256" key="4">
    <source>
        <dbReference type="ARBA" id="ARBA00022525"/>
    </source>
</evidence>
<name>A0A5J4WHY0_9EUKA</name>
<dbReference type="AlphaFoldDB" id="A0A5J4WHY0"/>
<organism evidence="13 14">
    <name type="scientific">Streblomastix strix</name>
    <dbReference type="NCBI Taxonomy" id="222440"/>
    <lineage>
        <taxon>Eukaryota</taxon>
        <taxon>Metamonada</taxon>
        <taxon>Preaxostyla</taxon>
        <taxon>Oxymonadida</taxon>
        <taxon>Streblomastigidae</taxon>
        <taxon>Streblomastix</taxon>
    </lineage>
</organism>
<evidence type="ECO:0000256" key="11">
    <source>
        <dbReference type="ARBA" id="ARBA00041912"/>
    </source>
</evidence>
<dbReference type="EC" id="5.3.2.1" evidence="9"/>
<keyword evidence="4" id="KW-0964">Secreted</keyword>
<keyword evidence="3" id="KW-0202">Cytokine</keyword>
<dbReference type="EC" id="5.3.3.12" evidence="8"/>
<dbReference type="Gene3D" id="3.30.429.10">
    <property type="entry name" value="Macrophage Migration Inhibitory Factor"/>
    <property type="match status" value="1"/>
</dbReference>
<sequence>MPHAIIHLGVEVTPQVKSEILAEAQKILAKNFGKPIGYCMSSVETKAMAFGGQEGNCAFVDVRLFGATNGSKNNGVAKDFSSLISKKTGIPAERVYSTYTAFAGGHWGMGESTF</sequence>
<dbReference type="InterPro" id="IPR001398">
    <property type="entry name" value="Macrophage_inhib_fac"/>
</dbReference>
<dbReference type="PANTHER" id="PTHR11954">
    <property type="entry name" value="D-DOPACHROME DECARBOXYLASE"/>
    <property type="match status" value="1"/>
</dbReference>
<dbReference type="EMBL" id="SNRW01001907">
    <property type="protein sequence ID" value="KAA6394577.1"/>
    <property type="molecule type" value="Genomic_DNA"/>
</dbReference>
<comment type="catalytic activity">
    <reaction evidence="7">
        <text>L-dopachrome = 5,6-dihydroxyindole-2-carboxylate</text>
        <dbReference type="Rhea" id="RHEA:13041"/>
        <dbReference type="ChEBI" id="CHEBI:16875"/>
        <dbReference type="ChEBI" id="CHEBI:57509"/>
        <dbReference type="EC" id="5.3.3.12"/>
    </reaction>
</comment>
<evidence type="ECO:0000256" key="10">
    <source>
        <dbReference type="ARBA" id="ARBA00041631"/>
    </source>
</evidence>
<proteinExistence type="inferred from homology"/>
<evidence type="ECO:0000256" key="8">
    <source>
        <dbReference type="ARBA" id="ARBA00038932"/>
    </source>
</evidence>
<gene>
    <name evidence="13" type="ORF">EZS28_009897</name>
</gene>
<evidence type="ECO:0000256" key="6">
    <source>
        <dbReference type="ARBA" id="ARBA00036735"/>
    </source>
</evidence>
<evidence type="ECO:0000256" key="9">
    <source>
        <dbReference type="ARBA" id="ARBA00039086"/>
    </source>
</evidence>
<evidence type="ECO:0000256" key="5">
    <source>
        <dbReference type="ARBA" id="ARBA00023235"/>
    </source>
</evidence>
<comment type="caution">
    <text evidence="13">The sequence shown here is derived from an EMBL/GenBank/DDBJ whole genome shotgun (WGS) entry which is preliminary data.</text>
</comment>
<comment type="catalytic activity">
    <reaction evidence="6">
        <text>3-phenylpyruvate = enol-phenylpyruvate</text>
        <dbReference type="Rhea" id="RHEA:17097"/>
        <dbReference type="ChEBI" id="CHEBI:16815"/>
        <dbReference type="ChEBI" id="CHEBI:18005"/>
        <dbReference type="EC" id="5.3.2.1"/>
    </reaction>
</comment>
<reference evidence="13 14" key="1">
    <citation type="submission" date="2019-03" db="EMBL/GenBank/DDBJ databases">
        <title>Single cell metagenomics reveals metabolic interactions within the superorganism composed of flagellate Streblomastix strix and complex community of Bacteroidetes bacteria on its surface.</title>
        <authorList>
            <person name="Treitli S.C."/>
            <person name="Kolisko M."/>
            <person name="Husnik F."/>
            <person name="Keeling P."/>
            <person name="Hampl V."/>
        </authorList>
    </citation>
    <scope>NUCLEOTIDE SEQUENCE [LARGE SCALE GENOMIC DNA]</scope>
    <source>
        <strain evidence="13">ST1C</strain>
    </source>
</reference>
<dbReference type="Proteomes" id="UP000324800">
    <property type="component" value="Unassembled WGS sequence"/>
</dbReference>
<evidence type="ECO:0000256" key="12">
    <source>
        <dbReference type="ARBA" id="ARBA00042730"/>
    </source>
</evidence>
<dbReference type="Pfam" id="PF01187">
    <property type="entry name" value="MIF"/>
    <property type="match status" value="1"/>
</dbReference>
<evidence type="ECO:0000256" key="3">
    <source>
        <dbReference type="ARBA" id="ARBA00022514"/>
    </source>
</evidence>
<dbReference type="OrthoDB" id="255819at2759"/>
<protein>
    <recommendedName>
        <fullName evidence="12">L-dopachrome isomerase</fullName>
        <ecNumber evidence="9">5.3.2.1</ecNumber>
        <ecNumber evidence="8">5.3.3.12</ecNumber>
    </recommendedName>
    <alternativeName>
        <fullName evidence="10">L-dopachrome tautomerase</fullName>
    </alternativeName>
    <alternativeName>
        <fullName evidence="11">Phenylpyruvate tautomerase</fullName>
    </alternativeName>
</protein>
<accession>A0A5J4WHY0</accession>
<evidence type="ECO:0000256" key="2">
    <source>
        <dbReference type="ARBA" id="ARBA00005851"/>
    </source>
</evidence>
<evidence type="ECO:0000256" key="7">
    <source>
        <dbReference type="ARBA" id="ARBA00036823"/>
    </source>
</evidence>
<dbReference type="InterPro" id="IPR014347">
    <property type="entry name" value="Tautomerase/MIF_sf"/>
</dbReference>
<dbReference type="PANTHER" id="PTHR11954:SF6">
    <property type="entry name" value="MACROPHAGE MIGRATION INHIBITORY FACTOR"/>
    <property type="match status" value="1"/>
</dbReference>